<organism evidence="1 2">
    <name type="scientific">Bauhinia variegata</name>
    <name type="common">Purple orchid tree</name>
    <name type="synonym">Phanera variegata</name>
    <dbReference type="NCBI Taxonomy" id="167791"/>
    <lineage>
        <taxon>Eukaryota</taxon>
        <taxon>Viridiplantae</taxon>
        <taxon>Streptophyta</taxon>
        <taxon>Embryophyta</taxon>
        <taxon>Tracheophyta</taxon>
        <taxon>Spermatophyta</taxon>
        <taxon>Magnoliopsida</taxon>
        <taxon>eudicotyledons</taxon>
        <taxon>Gunneridae</taxon>
        <taxon>Pentapetalae</taxon>
        <taxon>rosids</taxon>
        <taxon>fabids</taxon>
        <taxon>Fabales</taxon>
        <taxon>Fabaceae</taxon>
        <taxon>Cercidoideae</taxon>
        <taxon>Cercideae</taxon>
        <taxon>Bauhiniinae</taxon>
        <taxon>Bauhinia</taxon>
    </lineage>
</organism>
<gene>
    <name evidence="1" type="ORF">L6164_030695</name>
</gene>
<sequence>MQVLQTMKSPCTYPRKPRSREKRHPVVHTIFSCTRFPPDCDLSHCLVLSPCLRSPSTSRVGSKWLICFDIFYNEAMQENQMAASPVNFLSGFLLISITIFLVFIFSSRLLAWILSQVVGASVGFRVGGWNCLKDMVVKFKKGAIESVSVGEIKLSLRQSLVKFGVGFISRDPKLQVLICDLEIVMRPSNKNSAKTKSNSTKTKSRKSHASGRGKFKIVANIARYLSLRVTDLVLKTPKFTAEIKELNVDISKDGGSKLNLFVRLQTLPILVHIVEPQVSCDQLSSGASGQASMAAVESSSAPFICEEFSISCEFGHDREVGIIIKNVDISFGVLTLNLNEGLLLKSKNSSDPPSGSDRGMGPSADTLATKKPAKKQQAFVALSKHISMFPEKVGFNLPKLDVRFVHRERGLSVENNIMGIQLKSIKSLSTDDVGESTRLDFQLEFSEIHLFREGDCSVLEILKLDLVSFVYVPLQPTSPVRAEIDIKLGGTQCNIIMSRLKPWLLLHLSKKKKMVLRDEASDVVKPQSTDNKAIVWTCTFSAPEMRLMLSNLAGSAVYHGCSQSLHLFANNISNTGTTVHAELGEINLRLEDEHQECLKASFLGMESNYGSILQISKASMDWGKKGTESSEEDNSKSRLGLLVDVTDMGVILTFKRLESLISTARSFQALFKTVSASKKTSTQGRGRSSKPSGKGTQILKFNLVRCSVYVLGESGLENTVVPDPKRVNYGSQGGMVIISVSADGSPRNANIMSTISDEYQKLKYSVSLEMYHLNLSLNKEKQSTQIQLESARSIYQEYMEENRPVTKLALFDMQNAKFVKRSGGLKEVSVCSLFSATNIALGWGPDVHLSLIELVLQLKLMVHKSKLQEQGNEYMEDVSNVTDTNLKKDTVETGHLEKHKKKESIFAVDVEMLSISAELGDGVDALVQVQSIFSENARIGVLLEGLMLSLNGCRTFKSSRMQISRIPSVSTSSTDAKGSVVTTWDWVIQGLDVHICLPYRLELRAVDDVIEDMLRGLKLIIAAKTNLFFPVKKESTRVKKSSSIKFGCIKFFIRKLTADIEEEPIQGWLDEHSELMKKEANELAVRLNFLDEFVSKSKHGPKMSDTNNSSQEKNIYFNDIVVDVKDASTIQKMREEIYKRSFQSYYQACQNLVPSEGSGAYREGFQAGFKLSTSRTSVLSVSALDLDLTLTKIDGGDAGMIEVVKKLDPVVLENDIPFSRLYGTNILLNTGSLVVQLRNYTLPMFSGSSGKCEGCIVLAQQATSFQPQVFQDVYIGNWRKVRLLRSASGTTPPMKTYTDLPIHFQKVEVAFGVGFEPVFADISYAFTVALRRANLSVKNPGPLILPPKTEKSLPWWDDMRNYIHGKISLFISESRWDILASADPYEKLDKLQITTSTMEIHQSDGLVYLSTKDFKVFPTSLESLASKRGFKLPSGVSIAFLEAPVFTLEITMDWDCESGNPMNHFLFALPVEGKPREKLFDPFRSTALSLRWNISFKPLLPSLETSSSITRDNIEGNSTANDAPCKSQNVSLASPTLNISAHDLVWMMRFSVLNYLPPNKLRLFSRYPRFGVPRIARSGNLALDKVITECMLRLDSTPMFIKHMPLDNDDPAKGLTFTMTKLKFELCFGRGRQQKYTFESIRDLLDLVYLGIDLHVPKCFLNKEDSTSIAKVVNMTRKSSKSASMDKNPNEKVHMSGSSEKSHDDGFLLSSDYFTIRKQSPKADPARLVAWKEAGRRNVETTFAKSDFKNNSETDEHMRSDPSDDDGYNVVIADSCQRVFVYGLKLLWTIGNRDAVLSFARGLAKAFEPPKPSPSRQFAQRKLLEENKQHDGAETHEDDISKQSSDGNVATSPSCQHAETSGSLSSPPNQVKVDNLSSAKNENAIDSEDGTQHFMVNVIEPQFNLHSEDANGRFLLAAVSGRVLARSFHSVLHVGQEVIEQAHGTADAHISEGQPEMTWKRTELSVMLEHVQAHVAPTDVDLGAGIQWLPKIRRSSPKVMRTGALLERVFMPCDMYFRYTRHRGGTPELKVKPLKELTFNSHNITAMMTSRQFQVMLDVLTNLLLARPPKPRKSSSPFPADDDEDVEEEADQVVPDGVEEVELAKIDLEQKEREQKLLLDDIRKLSLWVDTTGDQFQEKDDELWMIAGVRSMLIQGLKRELVNAQKSRKAASASLRMALQKAAQLRLMEKEKNKSPSCAMRISLQINKVAWSMLADGRTFVEAEINDMIYDFDRDFKDVGIAQFTTKNIVFRNCLPNAKSDMLLSAWNPPPEWGKKVMLRVDAKQGVPRDGNSVIELLQVEIYPLKIHLTESMYRMMWGYLFPEEEQDSQRRQEVWKVSTTAGAKRGRKASLVPEASTSLIPEAPFKSGFTAMLFPATSQQPVPADSAQANKSQNVKANPGTSSTPELRRTSSFDRTWEETVAESVANELVLQSFTSSTNGSLDSLEQQDEASKNKSKDPKAIKAGRSSQEEKKVAKSQEEKRPRKMMEFHNIKISQVELCVTYEGSRFVVNDLKLLMDQFHRVEFTGSWRRLFSRVKKHIIWGVLKSVTGMQGKKFKDKSQNQPTGAGVPEIDLNLSDNEGQAGKSDQYPPSWPKRPSDGAGDGFVTSVRGLFNTQRRKAKAFVLRTMRGEAENDFQGDWSESDVEFSPFARQLTIMKAKKLIRRHTKKFRSREQKGSTSQERESLPSSPRDAALFDSDSSSGSSPDEDLPE</sequence>
<evidence type="ECO:0000313" key="2">
    <source>
        <dbReference type="Proteomes" id="UP000828941"/>
    </source>
</evidence>
<evidence type="ECO:0000313" key="1">
    <source>
        <dbReference type="EMBL" id="KAI4307517.1"/>
    </source>
</evidence>
<keyword evidence="2" id="KW-1185">Reference proteome</keyword>
<proteinExistence type="predicted"/>
<comment type="caution">
    <text evidence="1">The sequence shown here is derived from an EMBL/GenBank/DDBJ whole genome shotgun (WGS) entry which is preliminary data.</text>
</comment>
<name>A0ACB9LD06_BAUVA</name>
<protein>
    <submittedName>
        <fullName evidence="1">Uncharacterized protein</fullName>
    </submittedName>
</protein>
<accession>A0ACB9LD06</accession>
<dbReference type="EMBL" id="CM039437">
    <property type="protein sequence ID" value="KAI4307517.1"/>
    <property type="molecule type" value="Genomic_DNA"/>
</dbReference>
<dbReference type="Proteomes" id="UP000828941">
    <property type="component" value="Chromosome 12"/>
</dbReference>
<reference evidence="1 2" key="1">
    <citation type="journal article" date="2022" name="DNA Res.">
        <title>Chromosomal-level genome assembly of the orchid tree Bauhinia variegata (Leguminosae; Cercidoideae) supports the allotetraploid origin hypothesis of Bauhinia.</title>
        <authorList>
            <person name="Zhong Y."/>
            <person name="Chen Y."/>
            <person name="Zheng D."/>
            <person name="Pang J."/>
            <person name="Liu Y."/>
            <person name="Luo S."/>
            <person name="Meng S."/>
            <person name="Qian L."/>
            <person name="Wei D."/>
            <person name="Dai S."/>
            <person name="Zhou R."/>
        </authorList>
    </citation>
    <scope>NUCLEOTIDE SEQUENCE [LARGE SCALE GENOMIC DNA]</scope>
    <source>
        <strain evidence="1">BV-YZ2020</strain>
    </source>
</reference>